<dbReference type="InterPro" id="IPR020550">
    <property type="entry name" value="Inositol_monophosphatase_CS"/>
</dbReference>
<evidence type="ECO:0000313" key="11">
    <source>
        <dbReference type="EMBL" id="BAV33993.1"/>
    </source>
</evidence>
<keyword evidence="6" id="KW-0805">Transcription regulation</keyword>
<feature type="binding site" evidence="9">
    <location>
        <position position="210"/>
    </location>
    <ligand>
        <name>Mg(2+)</name>
        <dbReference type="ChEBI" id="CHEBI:18420"/>
        <label>1</label>
        <note>catalytic</note>
    </ligand>
</feature>
<comment type="function">
    <text evidence="8">Part of the processive rRNA transcription and antitermination complex (rrnTAC). The complex forms an RNA-chaperone ring around the RNA exit tunnel of RNA polymerase (RNAP). It supports rapid transcription and antitermination of rRNA operons, cotranscriptional rRNA folding, and annealing of distal rRNA regions to allow correct ribosome biogenesis. This subunit may play a central role in organizing the structure.</text>
</comment>
<dbReference type="FunFam" id="3.40.190.80:FF:000002">
    <property type="entry name" value="Inositol-1-monophosphatase"/>
    <property type="match status" value="1"/>
</dbReference>
<dbReference type="PRINTS" id="PR00377">
    <property type="entry name" value="IMPHPHTASES"/>
</dbReference>
<name>A0A1B4XGT8_9GAMM</name>
<evidence type="ECO:0000256" key="6">
    <source>
        <dbReference type="ARBA" id="ARBA00022814"/>
    </source>
</evidence>
<keyword evidence="6" id="KW-0804">Transcription</keyword>
<dbReference type="FunCoup" id="A0A1B4XGT8">
    <property type="interactions" value="463"/>
</dbReference>
<feature type="binding site" evidence="9">
    <location>
        <position position="84"/>
    </location>
    <ligand>
        <name>Mg(2+)</name>
        <dbReference type="ChEBI" id="CHEBI:18420"/>
        <label>1</label>
        <note>catalytic</note>
    </ligand>
</feature>
<keyword evidence="5 10" id="KW-0378">Hydrolase</keyword>
<proteinExistence type="inferred from homology"/>
<feature type="binding site" evidence="9">
    <location>
        <position position="82"/>
    </location>
    <ligand>
        <name>Mg(2+)</name>
        <dbReference type="ChEBI" id="CHEBI:18420"/>
        <label>1</label>
        <note>catalytic</note>
    </ligand>
</feature>
<comment type="catalytic activity">
    <reaction evidence="1 10">
        <text>a myo-inositol phosphate + H2O = myo-inositol + phosphate</text>
        <dbReference type="Rhea" id="RHEA:24056"/>
        <dbReference type="ChEBI" id="CHEBI:15377"/>
        <dbReference type="ChEBI" id="CHEBI:17268"/>
        <dbReference type="ChEBI" id="CHEBI:43474"/>
        <dbReference type="ChEBI" id="CHEBI:84139"/>
        <dbReference type="EC" id="3.1.3.25"/>
    </reaction>
</comment>
<dbReference type="Gene3D" id="3.40.190.80">
    <property type="match status" value="1"/>
</dbReference>
<dbReference type="GO" id="GO:0008934">
    <property type="term" value="F:inositol monophosphate 1-phosphatase activity"/>
    <property type="evidence" value="ECO:0007669"/>
    <property type="project" value="InterPro"/>
</dbReference>
<evidence type="ECO:0000313" key="12">
    <source>
        <dbReference type="Proteomes" id="UP000243180"/>
    </source>
</evidence>
<dbReference type="KEGG" id="slim:SCL_1690"/>
<dbReference type="GO" id="GO:0046854">
    <property type="term" value="P:phosphatidylinositol phosphate biosynthetic process"/>
    <property type="evidence" value="ECO:0007669"/>
    <property type="project" value="InterPro"/>
</dbReference>
<dbReference type="PROSITE" id="PS00630">
    <property type="entry name" value="IMP_2"/>
    <property type="match status" value="1"/>
</dbReference>
<dbReference type="CDD" id="cd01639">
    <property type="entry name" value="IMPase"/>
    <property type="match status" value="1"/>
</dbReference>
<evidence type="ECO:0000256" key="9">
    <source>
        <dbReference type="PIRSR" id="PIRSR600760-2"/>
    </source>
</evidence>
<dbReference type="Pfam" id="PF00459">
    <property type="entry name" value="Inositol_P"/>
    <property type="match status" value="1"/>
</dbReference>
<dbReference type="RefSeq" id="WP_096360787.1">
    <property type="nucleotide sequence ID" value="NZ_AP014879.1"/>
</dbReference>
<evidence type="ECO:0000256" key="10">
    <source>
        <dbReference type="RuleBase" id="RU364068"/>
    </source>
</evidence>
<gene>
    <name evidence="11" type="ORF">SCL_1690</name>
</gene>
<dbReference type="GO" id="GO:0031564">
    <property type="term" value="P:transcription antitermination"/>
    <property type="evidence" value="ECO:0007669"/>
    <property type="project" value="UniProtKB-KW"/>
</dbReference>
<organism evidence="11 12">
    <name type="scientific">Sulfuricaulis limicola</name>
    <dbReference type="NCBI Taxonomy" id="1620215"/>
    <lineage>
        <taxon>Bacteria</taxon>
        <taxon>Pseudomonadati</taxon>
        <taxon>Pseudomonadota</taxon>
        <taxon>Gammaproteobacteria</taxon>
        <taxon>Acidiferrobacterales</taxon>
        <taxon>Acidiferrobacteraceae</taxon>
        <taxon>Sulfuricaulis</taxon>
    </lineage>
</organism>
<dbReference type="GO" id="GO:0046872">
    <property type="term" value="F:metal ion binding"/>
    <property type="evidence" value="ECO:0007669"/>
    <property type="project" value="UniProtKB-KW"/>
</dbReference>
<dbReference type="PROSITE" id="PS00629">
    <property type="entry name" value="IMP_1"/>
    <property type="match status" value="1"/>
</dbReference>
<feature type="binding site" evidence="9">
    <location>
        <position position="85"/>
    </location>
    <ligand>
        <name>Mg(2+)</name>
        <dbReference type="ChEBI" id="CHEBI:18420"/>
        <label>1</label>
        <note>catalytic</note>
    </ligand>
</feature>
<keyword evidence="7 9" id="KW-0460">Magnesium</keyword>
<dbReference type="InterPro" id="IPR000760">
    <property type="entry name" value="Inositol_monophosphatase-like"/>
</dbReference>
<dbReference type="EC" id="3.1.3.25" evidence="10"/>
<evidence type="ECO:0000256" key="3">
    <source>
        <dbReference type="ARBA" id="ARBA00009759"/>
    </source>
</evidence>
<dbReference type="Proteomes" id="UP000243180">
    <property type="component" value="Chromosome"/>
</dbReference>
<keyword evidence="4 9" id="KW-0479">Metal-binding</keyword>
<dbReference type="GO" id="GO:0006020">
    <property type="term" value="P:inositol metabolic process"/>
    <property type="evidence" value="ECO:0007669"/>
    <property type="project" value="TreeGrafter"/>
</dbReference>
<dbReference type="OrthoDB" id="9785695at2"/>
<feature type="binding site" evidence="9">
    <location>
        <position position="67"/>
    </location>
    <ligand>
        <name>Mg(2+)</name>
        <dbReference type="ChEBI" id="CHEBI:18420"/>
        <label>1</label>
        <note>catalytic</note>
    </ligand>
</feature>
<evidence type="ECO:0000256" key="8">
    <source>
        <dbReference type="ARBA" id="ARBA00058693"/>
    </source>
</evidence>
<dbReference type="InterPro" id="IPR022337">
    <property type="entry name" value="Inositol_monophosphatase_SuhB"/>
</dbReference>
<reference evidence="11 12" key="1">
    <citation type="submission" date="2015-05" db="EMBL/GenBank/DDBJ databases">
        <title>Complete genome sequence of a sulfur-oxidizing gammaproteobacterium strain HA5.</title>
        <authorList>
            <person name="Miura A."/>
            <person name="Kojima H."/>
            <person name="Fukui M."/>
        </authorList>
    </citation>
    <scope>NUCLEOTIDE SEQUENCE [LARGE SCALE GENOMIC DNA]</scope>
    <source>
        <strain evidence="11 12">HA5</strain>
    </source>
</reference>
<dbReference type="GO" id="GO:0007165">
    <property type="term" value="P:signal transduction"/>
    <property type="evidence" value="ECO:0007669"/>
    <property type="project" value="TreeGrafter"/>
</dbReference>
<dbReference type="PANTHER" id="PTHR20854:SF4">
    <property type="entry name" value="INOSITOL-1-MONOPHOSPHATASE-RELATED"/>
    <property type="match status" value="1"/>
</dbReference>
<dbReference type="Gene3D" id="3.30.540.10">
    <property type="entry name" value="Fructose-1,6-Bisphosphatase, subunit A, domain 1"/>
    <property type="match status" value="1"/>
</dbReference>
<dbReference type="InterPro" id="IPR033942">
    <property type="entry name" value="IMPase"/>
</dbReference>
<evidence type="ECO:0000256" key="2">
    <source>
        <dbReference type="ARBA" id="ARBA00001946"/>
    </source>
</evidence>
<accession>A0A1B4XGT8</accession>
<evidence type="ECO:0000256" key="1">
    <source>
        <dbReference type="ARBA" id="ARBA00001033"/>
    </source>
</evidence>
<dbReference type="EMBL" id="AP014879">
    <property type="protein sequence ID" value="BAV33993.1"/>
    <property type="molecule type" value="Genomic_DNA"/>
</dbReference>
<evidence type="ECO:0000256" key="7">
    <source>
        <dbReference type="ARBA" id="ARBA00022842"/>
    </source>
</evidence>
<keyword evidence="12" id="KW-1185">Reference proteome</keyword>
<dbReference type="PRINTS" id="PR01959">
    <property type="entry name" value="SBIMPHPHTASE"/>
</dbReference>
<dbReference type="SUPFAM" id="SSF56655">
    <property type="entry name" value="Carbohydrate phosphatase"/>
    <property type="match status" value="1"/>
</dbReference>
<comment type="cofactor">
    <cofactor evidence="2 9 10">
        <name>Mg(2+)</name>
        <dbReference type="ChEBI" id="CHEBI:18420"/>
    </cofactor>
</comment>
<protein>
    <recommendedName>
        <fullName evidence="10">Inositol-1-monophosphatase</fullName>
        <ecNumber evidence="10">3.1.3.25</ecNumber>
    </recommendedName>
</protein>
<evidence type="ECO:0000256" key="4">
    <source>
        <dbReference type="ARBA" id="ARBA00022723"/>
    </source>
</evidence>
<dbReference type="AlphaFoldDB" id="A0A1B4XGT8"/>
<keyword evidence="6" id="KW-0889">Transcription antitermination</keyword>
<dbReference type="FunFam" id="3.30.540.10:FF:000003">
    <property type="entry name" value="Inositol-1-monophosphatase"/>
    <property type="match status" value="1"/>
</dbReference>
<dbReference type="PANTHER" id="PTHR20854">
    <property type="entry name" value="INOSITOL MONOPHOSPHATASE"/>
    <property type="match status" value="1"/>
</dbReference>
<dbReference type="InterPro" id="IPR020583">
    <property type="entry name" value="Inositol_monoP_metal-BS"/>
</dbReference>
<comment type="similarity">
    <text evidence="3 10">Belongs to the inositol monophosphatase superfamily.</text>
</comment>
<sequence length="265" mass="29548">MHPMLNMAVKAARNAGNIIMRHMDRLERLTVETKGLKDYVSEVDRMAENEIIRVLRAAYPYHGFLGEESGAQAGDDYVWIIDPLDGTTNFLHGFPHFGVSIALKYKDRLEQAVVFDPSRSELFTASRGGGAQLNDRRIRVSRITELEYALLGAGFPFRSHDHMDAWIGTLKEFMLSTSGIRRPGSASLDLAYVACGRYEGFWEIGLSPWDMAAGALIVQEAGGLVTDFAGNHGYLESGNILAGNPKIHAEMLRRIQPHLTEDLRR</sequence>
<dbReference type="InParanoid" id="A0A1B4XGT8"/>
<evidence type="ECO:0000256" key="5">
    <source>
        <dbReference type="ARBA" id="ARBA00022801"/>
    </source>
</evidence>